<dbReference type="Proteomes" id="UP000239326">
    <property type="component" value="Chromosome"/>
</dbReference>
<proteinExistence type="predicted"/>
<protein>
    <submittedName>
        <fullName evidence="1">Uncharacterized protein</fullName>
    </submittedName>
</protein>
<dbReference type="KEGG" id="simp:C6571_16845"/>
<accession>A0A2S0N3M1</accession>
<sequence>MPNFAIGDVLDRVRAAHGLESDYQLFKRYGFSMQKLGNWRHGRALPDEKACRILAEAAGLDPLVLLAQVQAQRSQSTEARTLWEAVALRLSHASAGLAAAIFSVLIATSFVATEARAASAGEGADPHFVERISLYIVSI</sequence>
<dbReference type="GO" id="GO:0003677">
    <property type="term" value="F:DNA binding"/>
    <property type="evidence" value="ECO:0007669"/>
    <property type="project" value="InterPro"/>
</dbReference>
<evidence type="ECO:0000313" key="2">
    <source>
        <dbReference type="Proteomes" id="UP000239326"/>
    </source>
</evidence>
<gene>
    <name evidence="1" type="ORF">C6571_16845</name>
</gene>
<keyword evidence="2" id="KW-1185">Reference proteome</keyword>
<dbReference type="AlphaFoldDB" id="A0A2S0N3M1"/>
<organism evidence="1 2">
    <name type="scientific">Simplicispira suum</name>
    <dbReference type="NCBI Taxonomy" id="2109915"/>
    <lineage>
        <taxon>Bacteria</taxon>
        <taxon>Pseudomonadati</taxon>
        <taxon>Pseudomonadota</taxon>
        <taxon>Betaproteobacteria</taxon>
        <taxon>Burkholderiales</taxon>
        <taxon>Comamonadaceae</taxon>
        <taxon>Simplicispira</taxon>
    </lineage>
</organism>
<dbReference type="EMBL" id="CP027669">
    <property type="protein sequence ID" value="AVO42740.1"/>
    <property type="molecule type" value="Genomic_DNA"/>
</dbReference>
<name>A0A2S0N3M1_9BURK</name>
<dbReference type="InterPro" id="IPR010982">
    <property type="entry name" value="Lambda_DNA-bd_dom_sf"/>
</dbReference>
<evidence type="ECO:0000313" key="1">
    <source>
        <dbReference type="EMBL" id="AVO42740.1"/>
    </source>
</evidence>
<reference evidence="1 2" key="1">
    <citation type="submission" date="2018-03" db="EMBL/GenBank/DDBJ databases">
        <title>Genome sequencing of Simplicispira sp.</title>
        <authorList>
            <person name="Kim S.-J."/>
            <person name="Heo J."/>
            <person name="Kwon S.-W."/>
        </authorList>
    </citation>
    <scope>NUCLEOTIDE SEQUENCE [LARGE SCALE GENOMIC DNA]</scope>
    <source>
        <strain evidence="1 2">SC1-8</strain>
    </source>
</reference>
<dbReference type="SUPFAM" id="SSF47413">
    <property type="entry name" value="lambda repressor-like DNA-binding domains"/>
    <property type="match status" value="1"/>
</dbReference>
<dbReference type="OrthoDB" id="9154510at2"/>
<dbReference type="Gene3D" id="1.10.260.40">
    <property type="entry name" value="lambda repressor-like DNA-binding domains"/>
    <property type="match status" value="1"/>
</dbReference>
<dbReference type="RefSeq" id="WP_106447715.1">
    <property type="nucleotide sequence ID" value="NZ_CP027669.1"/>
</dbReference>